<name>A0A1D8KTX6_9CAUD</name>
<protein>
    <submittedName>
        <fullName evidence="1">Uncharacterized protein</fullName>
    </submittedName>
</protein>
<evidence type="ECO:0000313" key="3">
    <source>
        <dbReference type="Proteomes" id="UP000203902"/>
    </source>
</evidence>
<dbReference type="RefSeq" id="YP_009323101.1">
    <property type="nucleotide sequence ID" value="NC_031927.1"/>
</dbReference>
<keyword evidence="3" id="KW-1185">Reference proteome</keyword>
<dbReference type="GeneID" id="30308222"/>
<evidence type="ECO:0000313" key="2">
    <source>
        <dbReference type="EMBL" id="AOV62354.1"/>
    </source>
</evidence>
<dbReference type="Gene3D" id="2.10.10.30">
    <property type="match status" value="1"/>
</dbReference>
<proteinExistence type="predicted"/>
<dbReference type="KEGG" id="vg:30308222"/>
<dbReference type="EMBL" id="KU686213">
    <property type="protein sequence ID" value="AOV62354.1"/>
    <property type="molecule type" value="Genomic_DNA"/>
</dbReference>
<dbReference type="Proteomes" id="UP000226384">
    <property type="component" value="Segment"/>
</dbReference>
<evidence type="ECO:0000313" key="1">
    <source>
        <dbReference type="EMBL" id="AOV62092.1"/>
    </source>
</evidence>
<gene>
    <name evidence="1" type="ORF">C490910_168</name>
    <name evidence="2" type="ORF">S420910_166</name>
</gene>
<reference evidence="3 4" key="1">
    <citation type="journal article" date="2016" name="Virology">
        <title>The genomic content and context of auxiliary metabolic genes in marine cyanomyoviruses.</title>
        <authorList>
            <person name="Crummett L.T."/>
            <person name="Puxty R.J."/>
            <person name="Weihe C."/>
            <person name="Marston M.F."/>
            <person name="Martiny J.B."/>
        </authorList>
    </citation>
    <scope>NUCLEOTIDE SEQUENCE [LARGE SCALE GENOMIC DNA]</scope>
    <source>
        <strain evidence="1">0910CC49</strain>
        <strain evidence="2">0910SB42</strain>
    </source>
</reference>
<dbReference type="EMBL" id="KU686212">
    <property type="protein sequence ID" value="AOV62092.1"/>
    <property type="molecule type" value="Genomic_DNA"/>
</dbReference>
<accession>A0A1D8KTX6</accession>
<sequence>MTIVNTTFRAFVEKLGDTEAATFIGNEGDLFYDPNTASLRVSDGTTPGGVAVTGVTTVSGPIQSSLIPDSDGTLDLGSPTNQWRDIYATGNTLYLGGTAVSANASTLAVDGEDLAKTSEVQEIASSDASASRLIVNTDRRVYTDATPGAINPNANSGGWYHRTTAGSYIRWNFWTPKPNAEGEAVGLLGNLQSGWCLFTPWSANTTYPYFQFYTAPKAALGNEETWYRSKVTYSRAPEAHTPGTPVLLYFGVDPTDVFPGVPRREMTLDPLNTAGPQAADEFIYSSYLSTSTGLPDDDLDFSTVGVGFRYDGKNFGYSLYAVPEDTGLTATEVIDGRTLEIVNGQIISVT</sequence>
<organism evidence="1 3">
    <name type="scientific">Synechococcus phage S-CAM7</name>
    <dbReference type="NCBI Taxonomy" id="1883368"/>
    <lineage>
        <taxon>Viruses</taxon>
        <taxon>Duplodnaviria</taxon>
        <taxon>Heunggongvirae</taxon>
        <taxon>Uroviricota</taxon>
        <taxon>Caudoviricetes</taxon>
        <taxon>Pantevenvirales</taxon>
        <taxon>Kyanoviridae</taxon>
        <taxon>Mazuvirus</taxon>
        <taxon>Mazuvirus scam7</taxon>
    </lineage>
</organism>
<evidence type="ECO:0000313" key="4">
    <source>
        <dbReference type="Proteomes" id="UP000226384"/>
    </source>
</evidence>
<dbReference type="Proteomes" id="UP000203902">
    <property type="component" value="Segment"/>
</dbReference>